<evidence type="ECO:0000313" key="2">
    <source>
        <dbReference type="EMBL" id="EFI27247.1"/>
    </source>
</evidence>
<reference evidence="2 3" key="1">
    <citation type="journal article" date="2010" name="Proc. Natl. Acad. Sci. U.S.A.">
        <title>Insights into evolution of multicellular fungi from the assembled chromosomes of the mushroom Coprinopsis cinerea (Coprinus cinereus).</title>
        <authorList>
            <person name="Stajich J.E."/>
            <person name="Wilke S.K."/>
            <person name="Ahren D."/>
            <person name="Au C.H."/>
            <person name="Birren B.W."/>
            <person name="Borodovsky M."/>
            <person name="Burns C."/>
            <person name="Canback B."/>
            <person name="Casselton L.A."/>
            <person name="Cheng C.K."/>
            <person name="Deng J."/>
            <person name="Dietrich F.S."/>
            <person name="Fargo D.C."/>
            <person name="Farman M.L."/>
            <person name="Gathman A.C."/>
            <person name="Goldberg J."/>
            <person name="Guigo R."/>
            <person name="Hoegger P.J."/>
            <person name="Hooker J.B."/>
            <person name="Huggins A."/>
            <person name="James T.Y."/>
            <person name="Kamada T."/>
            <person name="Kilaru S."/>
            <person name="Kodira C."/>
            <person name="Kues U."/>
            <person name="Kupfer D."/>
            <person name="Kwan H.S."/>
            <person name="Lomsadze A."/>
            <person name="Li W."/>
            <person name="Lilly W.W."/>
            <person name="Ma L.J."/>
            <person name="Mackey A.J."/>
            <person name="Manning G."/>
            <person name="Martin F."/>
            <person name="Muraguchi H."/>
            <person name="Natvig D.O."/>
            <person name="Palmerini H."/>
            <person name="Ramesh M.A."/>
            <person name="Rehmeyer C.J."/>
            <person name="Roe B.A."/>
            <person name="Shenoy N."/>
            <person name="Stanke M."/>
            <person name="Ter-Hovhannisyan V."/>
            <person name="Tunlid A."/>
            <person name="Velagapudi R."/>
            <person name="Vision T.J."/>
            <person name="Zeng Q."/>
            <person name="Zolan M.E."/>
            <person name="Pukkila P.J."/>
        </authorList>
    </citation>
    <scope>NUCLEOTIDE SEQUENCE [LARGE SCALE GENOMIC DNA]</scope>
    <source>
        <strain evidence="3">Okayama-7 / 130 / ATCC MYA-4618 / FGSC 9003</strain>
    </source>
</reference>
<evidence type="ECO:0000256" key="1">
    <source>
        <dbReference type="SAM" id="MobiDB-lite"/>
    </source>
</evidence>
<comment type="caution">
    <text evidence="2">The sequence shown here is derived from an EMBL/GenBank/DDBJ whole genome shotgun (WGS) entry which is preliminary data.</text>
</comment>
<gene>
    <name evidence="2" type="ORF">CC1G_15075</name>
</gene>
<keyword evidence="3" id="KW-1185">Reference proteome</keyword>
<accession>D6RP89</accession>
<dbReference type="GeneID" id="9378144"/>
<name>D6RP89_COPC7</name>
<dbReference type="HOGENOM" id="CLU_2670983_0_0_1"/>
<protein>
    <submittedName>
        <fullName evidence="2">Uncharacterized protein</fullName>
    </submittedName>
</protein>
<proteinExistence type="predicted"/>
<dbReference type="RefSeq" id="XP_002910741.1">
    <property type="nucleotide sequence ID" value="XM_002910695.1"/>
</dbReference>
<dbReference type="InParanoid" id="D6RP89"/>
<sequence length="75" mass="7826">MTKYYTGYSPRSILITKSASHLAGDIGQDVINTAPGAGEGLAKPSVDLREEARSGDGGNVEELLDSVGTALEKDM</sequence>
<dbReference type="Proteomes" id="UP000001861">
    <property type="component" value="Unassembled WGS sequence"/>
</dbReference>
<dbReference type="VEuPathDB" id="FungiDB:CC1G_15075"/>
<dbReference type="KEGG" id="cci:CC1G_15075"/>
<dbReference type="AlphaFoldDB" id="D6RP89"/>
<evidence type="ECO:0000313" key="3">
    <source>
        <dbReference type="Proteomes" id="UP000001861"/>
    </source>
</evidence>
<organism evidence="2 3">
    <name type="scientific">Coprinopsis cinerea (strain Okayama-7 / 130 / ATCC MYA-4618 / FGSC 9003)</name>
    <name type="common">Inky cap fungus</name>
    <name type="synonym">Hormographiella aspergillata</name>
    <dbReference type="NCBI Taxonomy" id="240176"/>
    <lineage>
        <taxon>Eukaryota</taxon>
        <taxon>Fungi</taxon>
        <taxon>Dikarya</taxon>
        <taxon>Basidiomycota</taxon>
        <taxon>Agaricomycotina</taxon>
        <taxon>Agaricomycetes</taxon>
        <taxon>Agaricomycetidae</taxon>
        <taxon>Agaricales</taxon>
        <taxon>Agaricineae</taxon>
        <taxon>Psathyrellaceae</taxon>
        <taxon>Coprinopsis</taxon>
    </lineage>
</organism>
<feature type="region of interest" description="Disordered" evidence="1">
    <location>
        <begin position="50"/>
        <end position="75"/>
    </location>
</feature>
<dbReference type="EMBL" id="AACS02000008">
    <property type="protein sequence ID" value="EFI27247.1"/>
    <property type="molecule type" value="Genomic_DNA"/>
</dbReference>